<feature type="region of interest" description="Disordered" evidence="1">
    <location>
        <begin position="1"/>
        <end position="28"/>
    </location>
</feature>
<feature type="compositionally biased region" description="Low complexity" evidence="1">
    <location>
        <begin position="16"/>
        <end position="28"/>
    </location>
</feature>
<keyword evidence="4" id="KW-1185">Reference proteome</keyword>
<feature type="compositionally biased region" description="Gly residues" evidence="1">
    <location>
        <begin position="197"/>
        <end position="208"/>
    </location>
</feature>
<feature type="compositionally biased region" description="Low complexity" evidence="1">
    <location>
        <begin position="500"/>
        <end position="520"/>
    </location>
</feature>
<dbReference type="EMBL" id="LSYV01000048">
    <property type="protein sequence ID" value="KXZ46048.1"/>
    <property type="molecule type" value="Genomic_DNA"/>
</dbReference>
<gene>
    <name evidence="3" type="ORF">GPECTOR_47g323</name>
</gene>
<evidence type="ECO:0000256" key="1">
    <source>
        <dbReference type="SAM" id="MobiDB-lite"/>
    </source>
</evidence>
<feature type="compositionally biased region" description="Gly residues" evidence="1">
    <location>
        <begin position="132"/>
        <end position="157"/>
    </location>
</feature>
<feature type="region of interest" description="Disordered" evidence="1">
    <location>
        <begin position="881"/>
        <end position="900"/>
    </location>
</feature>
<keyword evidence="2" id="KW-1133">Transmembrane helix</keyword>
<proteinExistence type="predicted"/>
<feature type="region of interest" description="Disordered" evidence="1">
    <location>
        <begin position="259"/>
        <end position="302"/>
    </location>
</feature>
<dbReference type="Proteomes" id="UP000075714">
    <property type="component" value="Unassembled WGS sequence"/>
</dbReference>
<organism evidence="3 4">
    <name type="scientific">Gonium pectorale</name>
    <name type="common">Green alga</name>
    <dbReference type="NCBI Taxonomy" id="33097"/>
    <lineage>
        <taxon>Eukaryota</taxon>
        <taxon>Viridiplantae</taxon>
        <taxon>Chlorophyta</taxon>
        <taxon>core chlorophytes</taxon>
        <taxon>Chlorophyceae</taxon>
        <taxon>CS clade</taxon>
        <taxon>Chlamydomonadales</taxon>
        <taxon>Volvocaceae</taxon>
        <taxon>Gonium</taxon>
    </lineage>
</organism>
<reference evidence="4" key="1">
    <citation type="journal article" date="2016" name="Nat. Commun.">
        <title>The Gonium pectorale genome demonstrates co-option of cell cycle regulation during the evolution of multicellularity.</title>
        <authorList>
            <person name="Hanschen E.R."/>
            <person name="Marriage T.N."/>
            <person name="Ferris P.J."/>
            <person name="Hamaji T."/>
            <person name="Toyoda A."/>
            <person name="Fujiyama A."/>
            <person name="Neme R."/>
            <person name="Noguchi H."/>
            <person name="Minakuchi Y."/>
            <person name="Suzuki M."/>
            <person name="Kawai-Toyooka H."/>
            <person name="Smith D.R."/>
            <person name="Sparks H."/>
            <person name="Anderson J."/>
            <person name="Bakaric R."/>
            <person name="Luria V."/>
            <person name="Karger A."/>
            <person name="Kirschner M.W."/>
            <person name="Durand P.M."/>
            <person name="Michod R.E."/>
            <person name="Nozaki H."/>
            <person name="Olson B.J."/>
        </authorList>
    </citation>
    <scope>NUCLEOTIDE SEQUENCE [LARGE SCALE GENOMIC DNA]</scope>
    <source>
        <strain evidence="4">NIES-2863</strain>
    </source>
</reference>
<accession>A0A150G8A2</accession>
<evidence type="ECO:0008006" key="5">
    <source>
        <dbReference type="Google" id="ProtNLM"/>
    </source>
</evidence>
<feature type="transmembrane region" description="Helical" evidence="2">
    <location>
        <begin position="305"/>
        <end position="325"/>
    </location>
</feature>
<feature type="region of interest" description="Disordered" evidence="1">
    <location>
        <begin position="125"/>
        <end position="232"/>
    </location>
</feature>
<name>A0A150G8A2_GONPE</name>
<comment type="caution">
    <text evidence="3">The sequence shown here is derived from an EMBL/GenBank/DDBJ whole genome shotgun (WGS) entry which is preliminary data.</text>
</comment>
<evidence type="ECO:0000313" key="3">
    <source>
        <dbReference type="EMBL" id="KXZ46048.1"/>
    </source>
</evidence>
<evidence type="ECO:0000256" key="2">
    <source>
        <dbReference type="SAM" id="Phobius"/>
    </source>
</evidence>
<protein>
    <recommendedName>
        <fullName evidence="5">F-box domain-containing protein</fullName>
    </recommendedName>
</protein>
<feature type="compositionally biased region" description="Low complexity" evidence="1">
    <location>
        <begin position="184"/>
        <end position="196"/>
    </location>
</feature>
<feature type="compositionally biased region" description="Acidic residues" evidence="1">
    <location>
        <begin position="675"/>
        <end position="696"/>
    </location>
</feature>
<keyword evidence="2" id="KW-0472">Membrane</keyword>
<feature type="compositionally biased region" description="Gly residues" evidence="1">
    <location>
        <begin position="164"/>
        <end position="179"/>
    </location>
</feature>
<dbReference type="SUPFAM" id="SSF52047">
    <property type="entry name" value="RNI-like"/>
    <property type="match status" value="1"/>
</dbReference>
<feature type="region of interest" description="Disordered" evidence="1">
    <location>
        <begin position="496"/>
        <end position="526"/>
    </location>
</feature>
<dbReference type="AlphaFoldDB" id="A0A150G8A2"/>
<feature type="region of interest" description="Disordered" evidence="1">
    <location>
        <begin position="402"/>
        <end position="421"/>
    </location>
</feature>
<sequence length="1280" mass="130988">MATTAPRGTAGDASPDAPNAGNSTAAAAAAAAADDPIVAAADTAADAAGDTGLAELPLELLCGHVLPRLPPGERLRLRAVSRDWAACVEGLAPHVNLVLPPIGPARRWGQRPRWSGCFMQAAKGPKSWRRSCGGGSRDNSDGGCGAGDSGEGGGGGVNSPSEDGAGGKAGAARGQGGERSVGNATIAAAASADDGNGVTGPGDGGDGDSGSLLEADAVRSGSGSSGVGQCDGGQLAHRFPAALGLRLWLGCEPPAPLGASDWLPGDGSGDDDGDNSDSKRGEQATAPTAAADGGSGDGSRRGAPCATLTSALAVAAAVATAAVVVGRDGGAALTAALAAAAAAWIAIPLSLLMLAAVAVAVAKCRPRRRPAAVQGSACPRPPVWSARHSDSLADLHFAPGYGPRRGWPPQRDPEPQPQPQLPAWLPVVGRSARLRALGLVTSSDLEPQDLLALSAAFPGLRALALHAHRPPGLERCTARPPAPIRLRSLAPLLLPPPQPSAGAAPIGAPAAGSAAGTPAMMPGPGPVRAPVQPPLLGPQLRSLVLSGVRCEAEGDGGSGGGDRDSSFGLAGLSGLHSLVLHRVRARWHRLTPELEALTRLTRLELLDSDFHDASVLSAADRAEAEARAKARWARDNMWHAAWRERERRRREARAAARGTAGGPEGWADRGHASCEGEEEEDEEDEEDGDGEEDAEEAGPWVVPMGWRRELVPQWEVTMTGLGRVVAALRALRVLSCDVACPPDMPWRAPALQPFLKALARCIHLESLSLPGCQLGSAAQARWLAAALPRLTSLELGSLPPALGRRRQAARTPGMSWDEHQMQLRAAQAALRAAEQAKLAELRLRYACRSACAAAAAGGGGGEAAAAVSAAAAFAARAGEGDGGGSRSLGGAVPDAATSSDGGLTNEFVSSERGGSGGGGCLGGFTALRRLTLRRATVAQLAQHAVPLPPRLAELVAPLRHSFDTSPVAPGDSEHLMLAPSDLLVLHARLLPALRPVGGLALTPVGPCPHADAPLLRAMLGAWMGERLLELDLGPATHPEYVGAADLLGCLSCLFPPQAAQQQQQQLSTSQSAGVQAAPAALPHMLGATAERLRAPLIRGGRATPDPSSSDGVSYAGGIPWPLVECLNRMACLERLEVQVIAVAAWAVPPLARLLAQPRAYCPHRVPLGLLAALARPLRVVDCSPLNAWCSPDNSTDPRVALSQARAALAAAGCRAALVAEAEERAASAMGLGHRLAAVWREEALSQAWGHDAAQAVYTAPLTAPLQQQQHAEATDRKPRS</sequence>
<evidence type="ECO:0000313" key="4">
    <source>
        <dbReference type="Proteomes" id="UP000075714"/>
    </source>
</evidence>
<keyword evidence="2" id="KW-0812">Transmembrane</keyword>
<feature type="region of interest" description="Disordered" evidence="1">
    <location>
        <begin position="651"/>
        <end position="701"/>
    </location>
</feature>
<feature type="transmembrane region" description="Helical" evidence="2">
    <location>
        <begin position="331"/>
        <end position="361"/>
    </location>
</feature>